<evidence type="ECO:0008006" key="3">
    <source>
        <dbReference type="Google" id="ProtNLM"/>
    </source>
</evidence>
<gene>
    <name evidence="1" type="ORF">MSHOH_2620</name>
</gene>
<dbReference type="InterPro" id="IPR027417">
    <property type="entry name" value="P-loop_NTPase"/>
</dbReference>
<dbReference type="SUPFAM" id="SSF52540">
    <property type="entry name" value="P-loop containing nucleoside triphosphate hydrolases"/>
    <property type="match status" value="1"/>
</dbReference>
<dbReference type="RefSeq" id="WP_048140509.1">
    <property type="nucleotide sequence ID" value="NZ_CP009516.1"/>
</dbReference>
<keyword evidence="2" id="KW-1185">Reference proteome</keyword>
<protein>
    <recommendedName>
        <fullName evidence="3">Bipolar DNA helicase HerA</fullName>
    </recommendedName>
</protein>
<evidence type="ECO:0000313" key="2">
    <source>
        <dbReference type="Proteomes" id="UP000033101"/>
    </source>
</evidence>
<evidence type="ECO:0000313" key="1">
    <source>
        <dbReference type="EMBL" id="AKB79103.1"/>
    </source>
</evidence>
<dbReference type="HOGENOM" id="CLU_929421_0_0_2"/>
<name>A0A0E3SHB7_9EURY</name>
<dbReference type="KEGG" id="mhor:MSHOH_2620"/>
<organism evidence="1 2">
    <name type="scientific">Methanosarcina horonobensis HB-1 = JCM 15518</name>
    <dbReference type="NCBI Taxonomy" id="1434110"/>
    <lineage>
        <taxon>Archaea</taxon>
        <taxon>Methanobacteriati</taxon>
        <taxon>Methanobacteriota</taxon>
        <taxon>Stenosarchaea group</taxon>
        <taxon>Methanomicrobia</taxon>
        <taxon>Methanosarcinales</taxon>
        <taxon>Methanosarcinaceae</taxon>
        <taxon>Methanosarcina</taxon>
    </lineage>
</organism>
<dbReference type="PATRIC" id="fig|1434110.4.peg.3371"/>
<reference evidence="1 2" key="1">
    <citation type="submission" date="2014-07" db="EMBL/GenBank/DDBJ databases">
        <title>Methanogenic archaea and the global carbon cycle.</title>
        <authorList>
            <person name="Henriksen J.R."/>
            <person name="Luke J."/>
            <person name="Reinhart S."/>
            <person name="Benedict M.N."/>
            <person name="Youngblut N.D."/>
            <person name="Metcalf M.E."/>
            <person name="Whitaker R.J."/>
            <person name="Metcalf W.W."/>
        </authorList>
    </citation>
    <scope>NUCLEOTIDE SEQUENCE [LARGE SCALE GENOMIC DNA]</scope>
    <source>
        <strain evidence="1 2">HB-1</strain>
    </source>
</reference>
<dbReference type="GeneID" id="24831916"/>
<accession>A0A0E3SHB7</accession>
<dbReference type="OrthoDB" id="130969at2157"/>
<dbReference type="AlphaFoldDB" id="A0A0E3SHB7"/>
<proteinExistence type="predicted"/>
<sequence length="259" mass="29361">MSPCRIIVPESCNVKTEFFDPDNQFDIEIVKFSNYTDMWHLLDRDRINIISVFPYLSDPALVGPTTAKIFKVLVREAKKYNIIPKNTTKGNRSPPIALFIDELHNIAPSRGQGLADQDGAGAIIQLNAEQLRSRKIRLIGSTHGWRKLRPGLRVSFQWLVIQRGANFPSAEQPKLSRFNREFEKLQPGWAMIVFPNRVFTDKIKLPFYGRPDESIGYVWYIGEIHAKKRKPSTNKTDISELAAVIAEAIRAGGQSNAVI</sequence>
<dbReference type="EMBL" id="CP009516">
    <property type="protein sequence ID" value="AKB79103.1"/>
    <property type="molecule type" value="Genomic_DNA"/>
</dbReference>
<dbReference type="Proteomes" id="UP000033101">
    <property type="component" value="Chromosome"/>
</dbReference>
<dbReference type="Gene3D" id="3.40.50.300">
    <property type="entry name" value="P-loop containing nucleotide triphosphate hydrolases"/>
    <property type="match status" value="1"/>
</dbReference>